<keyword evidence="4 6" id="KW-0472">Membrane</keyword>
<keyword evidence="8" id="KW-1185">Reference proteome</keyword>
<dbReference type="PANTHER" id="PTHR15549">
    <property type="entry name" value="PAIRED IMMUNOGLOBULIN-LIKE TYPE 2 RECEPTOR"/>
    <property type="match status" value="1"/>
</dbReference>
<accession>A0A6A4HSY4</accession>
<feature type="region of interest" description="Disordered" evidence="5">
    <location>
        <begin position="87"/>
        <end position="131"/>
    </location>
</feature>
<dbReference type="AlphaFoldDB" id="A0A6A4HSY4"/>
<dbReference type="OrthoDB" id="3265734at2759"/>
<dbReference type="Gene3D" id="2.60.120.260">
    <property type="entry name" value="Galactose-binding domain-like"/>
    <property type="match status" value="1"/>
</dbReference>
<dbReference type="CDD" id="cd12087">
    <property type="entry name" value="TM_EGFR-like"/>
    <property type="match status" value="1"/>
</dbReference>
<dbReference type="PANTHER" id="PTHR15549:SF33">
    <property type="entry name" value="MEMBRANE PROTEIN WSC4, PUTATIVE (AFU_ORTHOLOGUE AFUA_5G09020)-RELATED"/>
    <property type="match status" value="1"/>
</dbReference>
<dbReference type="InterPro" id="IPR051694">
    <property type="entry name" value="Immunoregulatory_rcpt-like"/>
</dbReference>
<dbReference type="GO" id="GO:0016020">
    <property type="term" value="C:membrane"/>
    <property type="evidence" value="ECO:0007669"/>
    <property type="project" value="UniProtKB-SubCell"/>
</dbReference>
<comment type="subcellular location">
    <subcellularLocation>
        <location evidence="1">Membrane</location>
        <topology evidence="1">Single-pass membrane protein</topology>
    </subcellularLocation>
</comment>
<evidence type="ECO:0000256" key="6">
    <source>
        <dbReference type="SAM" id="Phobius"/>
    </source>
</evidence>
<gene>
    <name evidence="7" type="ORF">BT96DRAFT_616666</name>
</gene>
<keyword evidence="3 6" id="KW-1133">Transmembrane helix</keyword>
<evidence type="ECO:0000313" key="7">
    <source>
        <dbReference type="EMBL" id="KAE9401053.1"/>
    </source>
</evidence>
<organism evidence="7 8">
    <name type="scientific">Gymnopus androsaceus JB14</name>
    <dbReference type="NCBI Taxonomy" id="1447944"/>
    <lineage>
        <taxon>Eukaryota</taxon>
        <taxon>Fungi</taxon>
        <taxon>Dikarya</taxon>
        <taxon>Basidiomycota</taxon>
        <taxon>Agaricomycotina</taxon>
        <taxon>Agaricomycetes</taxon>
        <taxon>Agaricomycetidae</taxon>
        <taxon>Agaricales</taxon>
        <taxon>Marasmiineae</taxon>
        <taxon>Omphalotaceae</taxon>
        <taxon>Gymnopus</taxon>
    </lineage>
</organism>
<dbReference type="Proteomes" id="UP000799118">
    <property type="component" value="Unassembled WGS sequence"/>
</dbReference>
<evidence type="ECO:0000313" key="8">
    <source>
        <dbReference type="Proteomes" id="UP000799118"/>
    </source>
</evidence>
<evidence type="ECO:0008006" key="9">
    <source>
        <dbReference type="Google" id="ProtNLM"/>
    </source>
</evidence>
<dbReference type="EMBL" id="ML769450">
    <property type="protein sequence ID" value="KAE9401053.1"/>
    <property type="molecule type" value="Genomic_DNA"/>
</dbReference>
<evidence type="ECO:0000256" key="3">
    <source>
        <dbReference type="ARBA" id="ARBA00022989"/>
    </source>
</evidence>
<proteinExistence type="predicted"/>
<keyword evidence="2 6" id="KW-0812">Transmembrane</keyword>
<protein>
    <recommendedName>
        <fullName evidence="9">Mid2 domain-containing protein</fullName>
    </recommendedName>
</protein>
<evidence type="ECO:0000256" key="5">
    <source>
        <dbReference type="SAM" id="MobiDB-lite"/>
    </source>
</evidence>
<feature type="transmembrane region" description="Helical" evidence="6">
    <location>
        <begin position="136"/>
        <end position="161"/>
    </location>
</feature>
<name>A0A6A4HSY4_9AGAR</name>
<reference evidence="7" key="1">
    <citation type="journal article" date="2019" name="Environ. Microbiol.">
        <title>Fungal ecological strategies reflected in gene transcription - a case study of two litter decomposers.</title>
        <authorList>
            <person name="Barbi F."/>
            <person name="Kohler A."/>
            <person name="Barry K."/>
            <person name="Baskaran P."/>
            <person name="Daum C."/>
            <person name="Fauchery L."/>
            <person name="Ihrmark K."/>
            <person name="Kuo A."/>
            <person name="LaButti K."/>
            <person name="Lipzen A."/>
            <person name="Morin E."/>
            <person name="Grigoriev I.V."/>
            <person name="Henrissat B."/>
            <person name="Lindahl B."/>
            <person name="Martin F."/>
        </authorList>
    </citation>
    <scope>NUCLEOTIDE SEQUENCE</scope>
    <source>
        <strain evidence="7">JB14</strain>
    </source>
</reference>
<dbReference type="GO" id="GO:0071944">
    <property type="term" value="C:cell periphery"/>
    <property type="evidence" value="ECO:0007669"/>
    <property type="project" value="UniProtKB-ARBA"/>
</dbReference>
<sequence>MAPTGVGVQVFGTVGSIDGSPTSTYQIDNSVPSTFTFNANGMDNFHVALYSSPALDPGNHTLIMTSIGNDTTEIFLDYIVYNPTLSSSSTSSSISTSAVPTSSTSSLISTSALPSSDPTTTPIPPTSSGHAASSSVGAIAGGVVGSVAGLVFGVFLMYILMRRRNRRLEKMPEPMLELEANYNVIEPHYTTSALASTQLVPNSKNPGTMANSNSLVMADTSRECASGRLRETSIIGNDQLGSTEEGKLPFAEHPTSSQLVSISAVPSQDHDMQPIVPPEEIHHTDAGVSLDGGPGLVVIDSSIEFPPAYASWAQY</sequence>
<evidence type="ECO:0000256" key="4">
    <source>
        <dbReference type="ARBA" id="ARBA00023136"/>
    </source>
</evidence>
<evidence type="ECO:0000256" key="2">
    <source>
        <dbReference type="ARBA" id="ARBA00022692"/>
    </source>
</evidence>
<evidence type="ECO:0000256" key="1">
    <source>
        <dbReference type="ARBA" id="ARBA00004167"/>
    </source>
</evidence>